<proteinExistence type="predicted"/>
<dbReference type="Pfam" id="PF21834">
    <property type="entry name" value="DUF6894"/>
    <property type="match status" value="1"/>
</dbReference>
<reference evidence="2" key="2">
    <citation type="submission" date="2021-08" db="EMBL/GenBank/DDBJ databases">
        <authorList>
            <person name="Tani A."/>
            <person name="Ola A."/>
            <person name="Ogura Y."/>
            <person name="Katsura K."/>
            <person name="Hayashi T."/>
        </authorList>
    </citation>
    <scope>NUCLEOTIDE SEQUENCE</scope>
    <source>
        <strain evidence="2">DSM 23674</strain>
    </source>
</reference>
<keyword evidence="3" id="KW-1185">Reference proteome</keyword>
<name>A0ABQ4TTL8_9HYPH</name>
<evidence type="ECO:0000259" key="1">
    <source>
        <dbReference type="Pfam" id="PF21834"/>
    </source>
</evidence>
<dbReference type="RefSeq" id="WP_147815275.1">
    <property type="nucleotide sequence ID" value="NZ_BPRA01000020.1"/>
</dbReference>
<comment type="caution">
    <text evidence="2">The sequence shown here is derived from an EMBL/GenBank/DDBJ whole genome shotgun (WGS) entry which is preliminary data.</text>
</comment>
<sequence>MPRFFFDVHDGVDIHDEVGRELADRAAVREEALSVAIKLLAAEASDSKETTLVLTVRDEAGETPLRIRLVSQIEER</sequence>
<evidence type="ECO:0000313" key="2">
    <source>
        <dbReference type="EMBL" id="GJE57293.1"/>
    </source>
</evidence>
<protein>
    <recommendedName>
        <fullName evidence="1">DUF6894 domain-containing protein</fullName>
    </recommendedName>
</protein>
<evidence type="ECO:0000313" key="3">
    <source>
        <dbReference type="Proteomes" id="UP001055101"/>
    </source>
</evidence>
<accession>A0ABQ4TTL8</accession>
<dbReference type="InterPro" id="IPR054189">
    <property type="entry name" value="DUF6894"/>
</dbReference>
<reference evidence="2" key="1">
    <citation type="journal article" date="2021" name="Front. Microbiol.">
        <title>Comprehensive Comparative Genomics and Phenotyping of Methylobacterium Species.</title>
        <authorList>
            <person name="Alessa O."/>
            <person name="Ogura Y."/>
            <person name="Fujitani Y."/>
            <person name="Takami H."/>
            <person name="Hayashi T."/>
            <person name="Sahin N."/>
            <person name="Tani A."/>
        </authorList>
    </citation>
    <scope>NUCLEOTIDE SEQUENCE</scope>
    <source>
        <strain evidence="2">DSM 23674</strain>
    </source>
</reference>
<dbReference type="EMBL" id="BPRA01000020">
    <property type="protein sequence ID" value="GJE57293.1"/>
    <property type="molecule type" value="Genomic_DNA"/>
</dbReference>
<gene>
    <name evidence="2" type="ORF">EKPJFOCH_3807</name>
</gene>
<dbReference type="Proteomes" id="UP001055101">
    <property type="component" value="Unassembled WGS sequence"/>
</dbReference>
<feature type="domain" description="DUF6894" evidence="1">
    <location>
        <begin position="3"/>
        <end position="69"/>
    </location>
</feature>
<organism evidence="2 3">
    <name type="scientific">Methylobacterium thuringiense</name>
    <dbReference type="NCBI Taxonomy" id="1003091"/>
    <lineage>
        <taxon>Bacteria</taxon>
        <taxon>Pseudomonadati</taxon>
        <taxon>Pseudomonadota</taxon>
        <taxon>Alphaproteobacteria</taxon>
        <taxon>Hyphomicrobiales</taxon>
        <taxon>Methylobacteriaceae</taxon>
        <taxon>Methylobacterium</taxon>
    </lineage>
</organism>